<keyword evidence="1" id="KW-0472">Membrane</keyword>
<gene>
    <name evidence="2" type="ORF">EDB92DRAFT_1793867</name>
</gene>
<evidence type="ECO:0000313" key="2">
    <source>
        <dbReference type="EMBL" id="KAH8996301.1"/>
    </source>
</evidence>
<feature type="transmembrane region" description="Helical" evidence="1">
    <location>
        <begin position="57"/>
        <end position="76"/>
    </location>
</feature>
<organism evidence="2 3">
    <name type="scientific">Lactarius akahatsu</name>
    <dbReference type="NCBI Taxonomy" id="416441"/>
    <lineage>
        <taxon>Eukaryota</taxon>
        <taxon>Fungi</taxon>
        <taxon>Dikarya</taxon>
        <taxon>Basidiomycota</taxon>
        <taxon>Agaricomycotina</taxon>
        <taxon>Agaricomycetes</taxon>
        <taxon>Russulales</taxon>
        <taxon>Russulaceae</taxon>
        <taxon>Lactarius</taxon>
    </lineage>
</organism>
<dbReference type="AlphaFoldDB" id="A0AAD4QG12"/>
<keyword evidence="1" id="KW-0812">Transmembrane</keyword>
<feature type="transmembrane region" description="Helical" evidence="1">
    <location>
        <begin position="143"/>
        <end position="165"/>
    </location>
</feature>
<keyword evidence="3" id="KW-1185">Reference proteome</keyword>
<comment type="caution">
    <text evidence="2">The sequence shown here is derived from an EMBL/GenBank/DDBJ whole genome shotgun (WGS) entry which is preliminary data.</text>
</comment>
<accession>A0AAD4QG12</accession>
<protein>
    <submittedName>
        <fullName evidence="2">Uncharacterized protein</fullName>
    </submittedName>
</protein>
<name>A0AAD4QG12_9AGAM</name>
<feature type="transmembrane region" description="Helical" evidence="1">
    <location>
        <begin position="12"/>
        <end position="37"/>
    </location>
</feature>
<dbReference type="EMBL" id="JAKELL010000009">
    <property type="protein sequence ID" value="KAH8996301.1"/>
    <property type="molecule type" value="Genomic_DNA"/>
</dbReference>
<reference evidence="2" key="1">
    <citation type="submission" date="2022-01" db="EMBL/GenBank/DDBJ databases">
        <title>Comparative genomics reveals a dynamic genome evolution in the ectomycorrhizal milk-cap (Lactarius) mushrooms.</title>
        <authorList>
            <consortium name="DOE Joint Genome Institute"/>
            <person name="Lebreton A."/>
            <person name="Tang N."/>
            <person name="Kuo A."/>
            <person name="LaButti K."/>
            <person name="Drula E."/>
            <person name="Barry K."/>
            <person name="Clum A."/>
            <person name="Lipzen A."/>
            <person name="Mousain D."/>
            <person name="Ng V."/>
            <person name="Wang R."/>
            <person name="Wang X."/>
            <person name="Dai Y."/>
            <person name="Henrissat B."/>
            <person name="Grigoriev I.V."/>
            <person name="Guerin-Laguette A."/>
            <person name="Yu F."/>
            <person name="Martin F.M."/>
        </authorList>
    </citation>
    <scope>NUCLEOTIDE SEQUENCE</scope>
    <source>
        <strain evidence="2">QP</strain>
    </source>
</reference>
<dbReference type="Proteomes" id="UP001201163">
    <property type="component" value="Unassembled WGS sequence"/>
</dbReference>
<proteinExistence type="predicted"/>
<evidence type="ECO:0000256" key="1">
    <source>
        <dbReference type="SAM" id="Phobius"/>
    </source>
</evidence>
<evidence type="ECO:0000313" key="3">
    <source>
        <dbReference type="Proteomes" id="UP001201163"/>
    </source>
</evidence>
<sequence length="232" mass="25648">MPARHFFCCLPLRLGALLISFCQLALCGLIAAGGWYTVSTLRGRLPNTLKAMIFTSAVYYSILALASLIGLLGTIARKASLLSTYAFWLGWSIGVQIVIDALFLWAFFSKSRDELIERCIDGSTEKQVQDICNSNFNAGKWTVLVGLIVGLLIQSWAAYIVSSYAQKLRNEKTWRSGPEVVVVPLNHNTGPKYTHVKQEDESHPLTGASYAYPYRDGNHSFGNSNTHHQSAV</sequence>
<feature type="transmembrane region" description="Helical" evidence="1">
    <location>
        <begin position="88"/>
        <end position="108"/>
    </location>
</feature>
<keyword evidence="1" id="KW-1133">Transmembrane helix</keyword>